<dbReference type="AlphaFoldDB" id="A0A1H5V148"/>
<dbReference type="InterPro" id="IPR000835">
    <property type="entry name" value="HTH_MarR-typ"/>
</dbReference>
<dbReference type="PANTHER" id="PTHR35790">
    <property type="entry name" value="HTH-TYPE TRANSCRIPTIONAL REGULATOR PCHR"/>
    <property type="match status" value="1"/>
</dbReference>
<dbReference type="Gene3D" id="1.10.10.10">
    <property type="entry name" value="Winged helix-like DNA-binding domain superfamily/Winged helix DNA-binding domain"/>
    <property type="match status" value="1"/>
</dbReference>
<evidence type="ECO:0000256" key="1">
    <source>
        <dbReference type="ARBA" id="ARBA00023015"/>
    </source>
</evidence>
<evidence type="ECO:0000259" key="4">
    <source>
        <dbReference type="PROSITE" id="PS50995"/>
    </source>
</evidence>
<reference evidence="5 6" key="1">
    <citation type="submission" date="2016-10" db="EMBL/GenBank/DDBJ databases">
        <authorList>
            <person name="de Groot N.N."/>
        </authorList>
    </citation>
    <scope>NUCLEOTIDE SEQUENCE [LARGE SCALE GENOMIC DNA]</scope>
    <source>
        <strain evidence="5 6">DSM 22012</strain>
    </source>
</reference>
<dbReference type="OrthoDB" id="8906692at2"/>
<keyword evidence="6" id="KW-1185">Reference proteome</keyword>
<accession>A0A1H5V148</accession>
<dbReference type="Pfam" id="PF12802">
    <property type="entry name" value="MarR_2"/>
    <property type="match status" value="1"/>
</dbReference>
<dbReference type="GO" id="GO:0003700">
    <property type="term" value="F:DNA-binding transcription factor activity"/>
    <property type="evidence" value="ECO:0007669"/>
    <property type="project" value="InterPro"/>
</dbReference>
<dbReference type="RefSeq" id="WP_104001560.1">
    <property type="nucleotide sequence ID" value="NZ_FNVQ01000001.1"/>
</dbReference>
<dbReference type="SMART" id="SM00347">
    <property type="entry name" value="HTH_MARR"/>
    <property type="match status" value="1"/>
</dbReference>
<keyword evidence="1" id="KW-0805">Transcription regulation</keyword>
<dbReference type="InterPro" id="IPR036390">
    <property type="entry name" value="WH_DNA-bd_sf"/>
</dbReference>
<feature type="domain" description="HTH marR-type" evidence="4">
    <location>
        <begin position="17"/>
        <end position="146"/>
    </location>
</feature>
<dbReference type="PROSITE" id="PS50995">
    <property type="entry name" value="HTH_MARR_2"/>
    <property type="match status" value="1"/>
</dbReference>
<protein>
    <submittedName>
        <fullName evidence="5">DNA-binding transcriptional regulator, MarR family</fullName>
    </submittedName>
</protein>
<evidence type="ECO:0000313" key="5">
    <source>
        <dbReference type="EMBL" id="SEF80910.1"/>
    </source>
</evidence>
<evidence type="ECO:0000256" key="3">
    <source>
        <dbReference type="ARBA" id="ARBA00023163"/>
    </source>
</evidence>
<dbReference type="EMBL" id="FNVQ01000001">
    <property type="protein sequence ID" value="SEF80910.1"/>
    <property type="molecule type" value="Genomic_DNA"/>
</dbReference>
<organism evidence="5 6">
    <name type="scientific">Marinobacterium lutimaris</name>
    <dbReference type="NCBI Taxonomy" id="568106"/>
    <lineage>
        <taxon>Bacteria</taxon>
        <taxon>Pseudomonadati</taxon>
        <taxon>Pseudomonadota</taxon>
        <taxon>Gammaproteobacteria</taxon>
        <taxon>Oceanospirillales</taxon>
        <taxon>Oceanospirillaceae</taxon>
        <taxon>Marinobacterium</taxon>
    </lineage>
</organism>
<sequence length="153" mass="17555">MNDPNIINKLELLDFFPYRLSILEQRVSQSVAKPYKDLYSLSRNDWRAMATLALLQPITATDIASFTKLEKMQVSRAVQRLRAAELLVAMPDPEDKRAIYYRLSAKGTEVYNDIVPKVMDKERDILSCLTPAEQSTLKNLLDKVDVHLADQDR</sequence>
<dbReference type="SUPFAM" id="SSF46785">
    <property type="entry name" value="Winged helix' DNA-binding domain"/>
    <property type="match status" value="1"/>
</dbReference>
<dbReference type="InterPro" id="IPR052067">
    <property type="entry name" value="Metal_resp_HTH_trans_reg"/>
</dbReference>
<dbReference type="GO" id="GO:0003677">
    <property type="term" value="F:DNA binding"/>
    <property type="evidence" value="ECO:0007669"/>
    <property type="project" value="UniProtKB-KW"/>
</dbReference>
<proteinExistence type="predicted"/>
<gene>
    <name evidence="5" type="ORF">SAMN05444390_101580</name>
</gene>
<dbReference type="InterPro" id="IPR036388">
    <property type="entry name" value="WH-like_DNA-bd_sf"/>
</dbReference>
<keyword evidence="3" id="KW-0804">Transcription</keyword>
<dbReference type="PANTHER" id="PTHR35790:SF4">
    <property type="entry name" value="HTH-TYPE TRANSCRIPTIONAL REGULATOR PCHR"/>
    <property type="match status" value="1"/>
</dbReference>
<keyword evidence="2 5" id="KW-0238">DNA-binding</keyword>
<name>A0A1H5V148_9GAMM</name>
<evidence type="ECO:0000313" key="6">
    <source>
        <dbReference type="Proteomes" id="UP000236745"/>
    </source>
</evidence>
<dbReference type="Proteomes" id="UP000236745">
    <property type="component" value="Unassembled WGS sequence"/>
</dbReference>
<evidence type="ECO:0000256" key="2">
    <source>
        <dbReference type="ARBA" id="ARBA00023125"/>
    </source>
</evidence>